<dbReference type="RefSeq" id="WP_204630327.1">
    <property type="nucleotide sequence ID" value="NZ_BSOC01000006.1"/>
</dbReference>
<evidence type="ECO:0000313" key="1">
    <source>
        <dbReference type="EMBL" id="MBM7128706.1"/>
    </source>
</evidence>
<accession>A0ABS2KC06</accession>
<name>A0ABS2KC06_9GAMM</name>
<protein>
    <submittedName>
        <fullName evidence="1">Uncharacterized protein</fullName>
    </submittedName>
</protein>
<dbReference type="EMBL" id="JADIKF010000035">
    <property type="protein sequence ID" value="MBM7128706.1"/>
    <property type="molecule type" value="Genomic_DNA"/>
</dbReference>
<evidence type="ECO:0000313" key="2">
    <source>
        <dbReference type="Proteomes" id="UP001430193"/>
    </source>
</evidence>
<dbReference type="Proteomes" id="UP001430193">
    <property type="component" value="Unassembled WGS sequence"/>
</dbReference>
<keyword evidence="2" id="KW-1185">Reference proteome</keyword>
<comment type="caution">
    <text evidence="1">The sequence shown here is derived from an EMBL/GenBank/DDBJ whole genome shotgun (WGS) entry which is preliminary data.</text>
</comment>
<reference evidence="1" key="1">
    <citation type="submission" date="2020-10" db="EMBL/GenBank/DDBJ databases">
        <title>Phylogeny of dyella-like bacteria.</title>
        <authorList>
            <person name="Fu J."/>
        </authorList>
    </citation>
    <scope>NUCLEOTIDE SEQUENCE</scope>
    <source>
        <strain evidence="1">DHON07</strain>
    </source>
</reference>
<organism evidence="1 2">
    <name type="scientific">Dyella mobilis</name>
    <dbReference type="NCBI Taxonomy" id="1849582"/>
    <lineage>
        <taxon>Bacteria</taxon>
        <taxon>Pseudomonadati</taxon>
        <taxon>Pseudomonadota</taxon>
        <taxon>Gammaproteobacteria</taxon>
        <taxon>Lysobacterales</taxon>
        <taxon>Rhodanobacteraceae</taxon>
        <taxon>Dyella</taxon>
    </lineage>
</organism>
<sequence>MYTDEFLNLMCRAMRRHASQSPTHAAWVITIAHFEYVFLVEGHYLPPRFASLQEALEQGAKRGLWEMDLDQDQETDVVVLK</sequence>
<proteinExistence type="predicted"/>
<gene>
    <name evidence="1" type="ORF">ISS99_04140</name>
</gene>